<comment type="caution">
    <text evidence="1">The sequence shown here is derived from an EMBL/GenBank/DDBJ whole genome shotgun (WGS) entry which is preliminary data.</text>
</comment>
<accession>A0A8H9IJZ4</accession>
<organism evidence="1 2">
    <name type="scientific">Alcaligenes pakistanensis</name>
    <dbReference type="NCBI Taxonomy" id="1482717"/>
    <lineage>
        <taxon>Bacteria</taxon>
        <taxon>Pseudomonadati</taxon>
        <taxon>Pseudomonadota</taxon>
        <taxon>Betaproteobacteria</taxon>
        <taxon>Burkholderiales</taxon>
        <taxon>Alcaligenaceae</taxon>
        <taxon>Alcaligenes</taxon>
    </lineage>
</organism>
<keyword evidence="2" id="KW-1185">Reference proteome</keyword>
<protein>
    <submittedName>
        <fullName evidence="1">Uncharacterized protein</fullName>
    </submittedName>
</protein>
<proteinExistence type="predicted"/>
<evidence type="ECO:0000313" key="2">
    <source>
        <dbReference type="Proteomes" id="UP000608923"/>
    </source>
</evidence>
<reference evidence="2" key="1">
    <citation type="journal article" date="2019" name="Int. J. Syst. Evol. Microbiol.">
        <title>The Global Catalogue of Microorganisms (GCM) 10K type strain sequencing project: providing services to taxonomists for standard genome sequencing and annotation.</title>
        <authorList>
            <consortium name="The Broad Institute Genomics Platform"/>
            <consortium name="The Broad Institute Genome Sequencing Center for Infectious Disease"/>
            <person name="Wu L."/>
            <person name="Ma J."/>
        </authorList>
    </citation>
    <scope>NUCLEOTIDE SEQUENCE [LARGE SCALE GENOMIC DNA]</scope>
    <source>
        <strain evidence="2">KCTC 42083</strain>
    </source>
</reference>
<dbReference type="AlphaFoldDB" id="A0A8H9IJZ4"/>
<gene>
    <name evidence="1" type="ORF">GCM10010096_23220</name>
</gene>
<dbReference type="Proteomes" id="UP000608923">
    <property type="component" value="Unassembled WGS sequence"/>
</dbReference>
<name>A0A8H9IJZ4_9BURK</name>
<evidence type="ECO:0000313" key="1">
    <source>
        <dbReference type="EMBL" id="GHC50599.1"/>
    </source>
</evidence>
<sequence>MSKVSSCGEQVLEQEREAQIKLLSDENRLLFDHLELLQRELVCVLGDDGNIYAAVSHGTGAKPAVSEDVLDYLFEALAENIRCQALVEVQTHLFFLKSQRALENQLGRILIDAAGSVSGFISAPVSLWRAWRQNRNTSAPKTLGGKSFERVVQVYASGGQAAVETLLSHVPLSLSIQASAWTAVARSQLQVDSKVVINLARRAYELEPLPFRQKWLAFRLYEAGELLEAEALISLLPEDMVFSESEEQQMLSLKNAAQQYRFDQARQMYETT</sequence>
<dbReference type="EMBL" id="BMZN01000003">
    <property type="protein sequence ID" value="GHC50599.1"/>
    <property type="molecule type" value="Genomic_DNA"/>
</dbReference>
<dbReference type="RefSeq" id="WP_189392703.1">
    <property type="nucleotide sequence ID" value="NZ_BMZN01000003.1"/>
</dbReference>